<dbReference type="PRINTS" id="PR00069">
    <property type="entry name" value="ALDKETRDTASE"/>
</dbReference>
<dbReference type="PANTHER" id="PTHR11732">
    <property type="entry name" value="ALDO/KETO REDUCTASE"/>
    <property type="match status" value="1"/>
</dbReference>
<evidence type="ECO:0000256" key="1">
    <source>
        <dbReference type="SAM" id="MobiDB-lite"/>
    </source>
</evidence>
<keyword evidence="4" id="KW-1185">Reference proteome</keyword>
<gene>
    <name evidence="3" type="ORF">Rsub_05101</name>
</gene>
<dbReference type="InterPro" id="IPR023210">
    <property type="entry name" value="NADP_OxRdtase_dom"/>
</dbReference>
<dbReference type="InterPro" id="IPR036812">
    <property type="entry name" value="NAD(P)_OxRdtase_dom_sf"/>
</dbReference>
<reference evidence="3 4" key="1">
    <citation type="journal article" date="2018" name="Sci. Rep.">
        <title>Raphidocelis subcapitata (=Pseudokirchneriella subcapitata) provides an insight into genome evolution and environmental adaptations in the Sphaeropleales.</title>
        <authorList>
            <person name="Suzuki S."/>
            <person name="Yamaguchi H."/>
            <person name="Nakajima N."/>
            <person name="Kawachi M."/>
        </authorList>
    </citation>
    <scope>NUCLEOTIDE SEQUENCE [LARGE SCALE GENOMIC DNA]</scope>
    <source>
        <strain evidence="3 4">NIES-35</strain>
    </source>
</reference>
<proteinExistence type="predicted"/>
<dbReference type="InParanoid" id="A0A2V0P1D2"/>
<evidence type="ECO:0000313" key="4">
    <source>
        <dbReference type="Proteomes" id="UP000247498"/>
    </source>
</evidence>
<dbReference type="InterPro" id="IPR020471">
    <property type="entry name" value="AKR"/>
</dbReference>
<feature type="compositionally biased region" description="Low complexity" evidence="1">
    <location>
        <begin position="50"/>
        <end position="91"/>
    </location>
</feature>
<organism evidence="3 4">
    <name type="scientific">Raphidocelis subcapitata</name>
    <dbReference type="NCBI Taxonomy" id="307507"/>
    <lineage>
        <taxon>Eukaryota</taxon>
        <taxon>Viridiplantae</taxon>
        <taxon>Chlorophyta</taxon>
        <taxon>core chlorophytes</taxon>
        <taxon>Chlorophyceae</taxon>
        <taxon>CS clade</taxon>
        <taxon>Sphaeropleales</taxon>
        <taxon>Selenastraceae</taxon>
        <taxon>Raphidocelis</taxon>
    </lineage>
</organism>
<dbReference type="Pfam" id="PF00248">
    <property type="entry name" value="Aldo_ket_red"/>
    <property type="match status" value="1"/>
</dbReference>
<dbReference type="STRING" id="307507.A0A2V0P1D2"/>
<dbReference type="SUPFAM" id="SSF51430">
    <property type="entry name" value="NAD(P)-linked oxidoreductase"/>
    <property type="match status" value="1"/>
</dbReference>
<dbReference type="AlphaFoldDB" id="A0A2V0P1D2"/>
<feature type="region of interest" description="Disordered" evidence="1">
    <location>
        <begin position="34"/>
        <end position="100"/>
    </location>
</feature>
<dbReference type="CDD" id="cd19071">
    <property type="entry name" value="AKR_AKR1-5-like"/>
    <property type="match status" value="1"/>
</dbReference>
<evidence type="ECO:0000259" key="2">
    <source>
        <dbReference type="Pfam" id="PF00248"/>
    </source>
</evidence>
<name>A0A2V0P1D2_9CHLO</name>
<dbReference type="PROSITE" id="PS00798">
    <property type="entry name" value="ALDOKETO_REDUCTASE_1"/>
    <property type="match status" value="1"/>
</dbReference>
<accession>A0A2V0P1D2</accession>
<dbReference type="InterPro" id="IPR018170">
    <property type="entry name" value="Aldo/ket_reductase_CS"/>
</dbReference>
<dbReference type="GO" id="GO:0016491">
    <property type="term" value="F:oxidoreductase activity"/>
    <property type="evidence" value="ECO:0007669"/>
    <property type="project" value="InterPro"/>
</dbReference>
<evidence type="ECO:0000313" key="3">
    <source>
        <dbReference type="EMBL" id="GBF92732.1"/>
    </source>
</evidence>
<sequence>MSHDGCKEVEWKGQAFPYLMHHPNSMKTENYGSARAAASGGGHGHGHGGAAATSSGTGSDTTQRSGTGTWLGPAPRGQAQDAQPAAAAAAAPPKPVREPETVLLSNGGRIPLMGLGTYKMASPDSVKAALDLGYRHLDCASFYANQEVIGAGIKGFLAGGRRDELFITSKVWQDEHRPEAARASVLRTLRALGVERLDLLLVHWPEAWLPGSTITEWKDDAEATLADTWRGLEALVDEGLVSGLGVSNFSIAQVEELLKIAKHKPLVNQVELHPLLAQRKMVGVLLRQGVVCVAYAPLGSHTADQNQVLEHPVVVEVAARNGRTPAQVLLRYNMQRGVPVIPKASSPPHLAENIAHAFDWRLSNADKAALDALDAGRRFILSPWHEFPPAEEGGVAKPSLVLKSS</sequence>
<dbReference type="Proteomes" id="UP000247498">
    <property type="component" value="Unassembled WGS sequence"/>
</dbReference>
<feature type="compositionally biased region" description="Gly residues" evidence="1">
    <location>
        <begin position="39"/>
        <end position="49"/>
    </location>
</feature>
<dbReference type="Gene3D" id="3.20.20.100">
    <property type="entry name" value="NADP-dependent oxidoreductase domain"/>
    <property type="match status" value="1"/>
</dbReference>
<comment type="caution">
    <text evidence="3">The sequence shown here is derived from an EMBL/GenBank/DDBJ whole genome shotgun (WGS) entry which is preliminary data.</text>
</comment>
<protein>
    <submittedName>
        <fullName evidence="3">Alcohol dehydrogenase</fullName>
    </submittedName>
</protein>
<dbReference type="OrthoDB" id="416253at2759"/>
<dbReference type="EMBL" id="BDRX01000034">
    <property type="protein sequence ID" value="GBF92732.1"/>
    <property type="molecule type" value="Genomic_DNA"/>
</dbReference>
<feature type="domain" description="NADP-dependent oxidoreductase" evidence="2">
    <location>
        <begin position="125"/>
        <end position="374"/>
    </location>
</feature>